<dbReference type="Proteomes" id="UP000502260">
    <property type="component" value="Chromosome"/>
</dbReference>
<accession>A0A6F8V9E8</accession>
<keyword evidence="3 4" id="KW-0732">Signal</keyword>
<dbReference type="GO" id="GO:0030313">
    <property type="term" value="C:cell envelope"/>
    <property type="evidence" value="ECO:0007669"/>
    <property type="project" value="UniProtKB-SubCell"/>
</dbReference>
<evidence type="ECO:0000259" key="5">
    <source>
        <dbReference type="Pfam" id="PF13407"/>
    </source>
</evidence>
<dbReference type="Pfam" id="PF13407">
    <property type="entry name" value="Peripla_BP_4"/>
    <property type="match status" value="1"/>
</dbReference>
<gene>
    <name evidence="6" type="ORF">SKTS_11700</name>
</gene>
<evidence type="ECO:0000256" key="3">
    <source>
        <dbReference type="ARBA" id="ARBA00022729"/>
    </source>
</evidence>
<evidence type="ECO:0000256" key="1">
    <source>
        <dbReference type="ARBA" id="ARBA00004196"/>
    </source>
</evidence>
<dbReference type="InterPro" id="IPR028082">
    <property type="entry name" value="Peripla_BP_I"/>
</dbReference>
<sequence>MDGKTLVRRTNFTRIIAACAFIFATAASAGPTVKTLRVDVLYWSMNIPGQVAMRKGLEQEAAAINRDADKKNQPRIELTPYIAGDGSAGIERQIAQMFEAVKRKPDIIIVQPTDNAALAAPLRAANQAGIPVVAYDQYISGGTLAAFVTSDNYQAGYLDGEYLAAHFPDSKELKLILVEYPHVSSTVERANGLLDALRDYRQPFRILKTYEAVEPNSGARAGAQMLRDFPATGSVDAVFSVNDGGGLNIVEALANAGRTEIVVASIDGDPKSVDNIRAKRLTHIDAAQFCGPLGAEAMKIAYALATGKKVAPHHLVPVFPITSETLQLYPGWGGPIPPRFAKPWQARVPYWEGTVRPAK</sequence>
<dbReference type="PANTHER" id="PTHR46847">
    <property type="entry name" value="D-ALLOSE-BINDING PERIPLASMIC PROTEIN-RELATED"/>
    <property type="match status" value="1"/>
</dbReference>
<feature type="domain" description="Periplasmic binding protein" evidence="5">
    <location>
        <begin position="41"/>
        <end position="309"/>
    </location>
</feature>
<reference evidence="7" key="1">
    <citation type="submission" date="2020-03" db="EMBL/GenBank/DDBJ databases">
        <title>Complete genome sequence of sulfur-oxidizing bacterium skT11.</title>
        <authorList>
            <person name="Kanda M."/>
            <person name="Kojima H."/>
            <person name="Fukui M."/>
        </authorList>
    </citation>
    <scope>NUCLEOTIDE SEQUENCE [LARGE SCALE GENOMIC DNA]</scope>
    <source>
        <strain evidence="7">skT11</strain>
    </source>
</reference>
<name>A0A6F8V9E8_9PROT</name>
<dbReference type="Gene3D" id="3.40.50.2300">
    <property type="match status" value="2"/>
</dbReference>
<dbReference type="PANTHER" id="PTHR46847:SF1">
    <property type="entry name" value="D-ALLOSE-BINDING PERIPLASMIC PROTEIN-RELATED"/>
    <property type="match status" value="1"/>
</dbReference>
<dbReference type="EMBL" id="AP022853">
    <property type="protein sequence ID" value="BCB26284.1"/>
    <property type="molecule type" value="Genomic_DNA"/>
</dbReference>
<dbReference type="KEGG" id="slac:SKTS_11700"/>
<dbReference type="CDD" id="cd01536">
    <property type="entry name" value="PBP1_ABC_sugar_binding-like"/>
    <property type="match status" value="1"/>
</dbReference>
<comment type="similarity">
    <text evidence="2">Belongs to the bacterial solute-binding protein 2 family.</text>
</comment>
<evidence type="ECO:0000313" key="6">
    <source>
        <dbReference type="EMBL" id="BCB26284.1"/>
    </source>
</evidence>
<comment type="subcellular location">
    <subcellularLocation>
        <location evidence="1">Cell envelope</location>
    </subcellularLocation>
</comment>
<evidence type="ECO:0000313" key="7">
    <source>
        <dbReference type="Proteomes" id="UP000502260"/>
    </source>
</evidence>
<protein>
    <submittedName>
        <fullName evidence="6">Sugar-binding exported protein</fullName>
    </submittedName>
</protein>
<evidence type="ECO:0000256" key="4">
    <source>
        <dbReference type="SAM" id="SignalP"/>
    </source>
</evidence>
<organism evidence="6 7">
    <name type="scientific">Sulfurimicrobium lacus</name>
    <dbReference type="NCBI Taxonomy" id="2715678"/>
    <lineage>
        <taxon>Bacteria</taxon>
        <taxon>Pseudomonadati</taxon>
        <taxon>Pseudomonadota</taxon>
        <taxon>Betaproteobacteria</taxon>
        <taxon>Nitrosomonadales</taxon>
        <taxon>Sulfuricellaceae</taxon>
        <taxon>Sulfurimicrobium</taxon>
    </lineage>
</organism>
<dbReference type="InterPro" id="IPR025997">
    <property type="entry name" value="SBP_2_dom"/>
</dbReference>
<dbReference type="AlphaFoldDB" id="A0A6F8V9E8"/>
<keyword evidence="7" id="KW-1185">Reference proteome</keyword>
<dbReference type="GO" id="GO:0030246">
    <property type="term" value="F:carbohydrate binding"/>
    <property type="evidence" value="ECO:0007669"/>
    <property type="project" value="UniProtKB-ARBA"/>
</dbReference>
<dbReference type="SUPFAM" id="SSF53822">
    <property type="entry name" value="Periplasmic binding protein-like I"/>
    <property type="match status" value="1"/>
</dbReference>
<proteinExistence type="inferred from homology"/>
<evidence type="ECO:0000256" key="2">
    <source>
        <dbReference type="ARBA" id="ARBA00007639"/>
    </source>
</evidence>
<feature type="signal peptide" evidence="4">
    <location>
        <begin position="1"/>
        <end position="29"/>
    </location>
</feature>
<feature type="chain" id="PRO_5026356234" evidence="4">
    <location>
        <begin position="30"/>
        <end position="359"/>
    </location>
</feature>